<dbReference type="InterPro" id="IPR050090">
    <property type="entry name" value="Tyrosine_recombinase_XerCD"/>
</dbReference>
<protein>
    <recommendedName>
        <fullName evidence="9">Tyrosine recombinase XerC</fullName>
    </recommendedName>
</protein>
<evidence type="ECO:0000259" key="11">
    <source>
        <dbReference type="PROSITE" id="PS51900"/>
    </source>
</evidence>
<dbReference type="PROSITE" id="PS51900">
    <property type="entry name" value="CB"/>
    <property type="match status" value="1"/>
</dbReference>
<dbReference type="NCBIfam" id="NF040815">
    <property type="entry name" value="recomb_XerA_Arch"/>
    <property type="match status" value="1"/>
</dbReference>
<dbReference type="AlphaFoldDB" id="A0A6N7XSS2"/>
<dbReference type="HAMAP" id="MF_01808">
    <property type="entry name" value="Recomb_XerC_XerD"/>
    <property type="match status" value="1"/>
</dbReference>
<keyword evidence="4 9" id="KW-0159">Chromosome partition</keyword>
<dbReference type="PANTHER" id="PTHR30349">
    <property type="entry name" value="PHAGE INTEGRASE-RELATED"/>
    <property type="match status" value="1"/>
</dbReference>
<dbReference type="Pfam" id="PF00589">
    <property type="entry name" value="Phage_integrase"/>
    <property type="match status" value="1"/>
</dbReference>
<feature type="domain" description="Core-binding (CB)" evidence="11">
    <location>
        <begin position="1"/>
        <end position="87"/>
    </location>
</feature>
<dbReference type="PANTHER" id="PTHR30349:SF81">
    <property type="entry name" value="TYROSINE RECOMBINASE XERC"/>
    <property type="match status" value="1"/>
</dbReference>
<accession>A0A6N7XSS2</accession>
<dbReference type="GO" id="GO:0009037">
    <property type="term" value="F:tyrosine-based site-specific recombinase activity"/>
    <property type="evidence" value="ECO:0007669"/>
    <property type="project" value="UniProtKB-UniRule"/>
</dbReference>
<dbReference type="InterPro" id="IPR011010">
    <property type="entry name" value="DNA_brk_join_enz"/>
</dbReference>
<comment type="similarity">
    <text evidence="9">Belongs to the 'phage' integrase family. XerC subfamily.</text>
</comment>
<dbReference type="GO" id="GO:0051301">
    <property type="term" value="P:cell division"/>
    <property type="evidence" value="ECO:0007669"/>
    <property type="project" value="UniProtKB-KW"/>
</dbReference>
<evidence type="ECO:0000259" key="10">
    <source>
        <dbReference type="PROSITE" id="PS51898"/>
    </source>
</evidence>
<dbReference type="SUPFAM" id="SSF56349">
    <property type="entry name" value="DNA breaking-rejoining enzymes"/>
    <property type="match status" value="1"/>
</dbReference>
<feature type="active site" evidence="9">
    <location>
        <position position="263"/>
    </location>
</feature>
<feature type="active site" evidence="9">
    <location>
        <position position="286"/>
    </location>
</feature>
<evidence type="ECO:0000256" key="1">
    <source>
        <dbReference type="ARBA" id="ARBA00004496"/>
    </source>
</evidence>
<evidence type="ECO:0000313" key="12">
    <source>
        <dbReference type="EMBL" id="MST73086.1"/>
    </source>
</evidence>
<dbReference type="InterPro" id="IPR023009">
    <property type="entry name" value="Tyrosine_recombinase_XerC/XerD"/>
</dbReference>
<dbReference type="Pfam" id="PF02899">
    <property type="entry name" value="Phage_int_SAM_1"/>
    <property type="match status" value="1"/>
</dbReference>
<dbReference type="Gene3D" id="1.10.150.130">
    <property type="match status" value="1"/>
</dbReference>
<dbReference type="EMBL" id="VUNC01000006">
    <property type="protein sequence ID" value="MST73086.1"/>
    <property type="molecule type" value="Genomic_DNA"/>
</dbReference>
<dbReference type="CDD" id="cd00798">
    <property type="entry name" value="INT_XerDC_C"/>
    <property type="match status" value="1"/>
</dbReference>
<feature type="active site" description="O-(3'-phospho-DNA)-tyrosine intermediate" evidence="9">
    <location>
        <position position="295"/>
    </location>
</feature>
<dbReference type="GO" id="GO:0003677">
    <property type="term" value="F:DNA binding"/>
    <property type="evidence" value="ECO:0007669"/>
    <property type="project" value="UniProtKB-UniRule"/>
</dbReference>
<evidence type="ECO:0000313" key="13">
    <source>
        <dbReference type="Proteomes" id="UP000469325"/>
    </source>
</evidence>
<dbReference type="Gene3D" id="1.10.443.10">
    <property type="entry name" value="Intergrase catalytic core"/>
    <property type="match status" value="1"/>
</dbReference>
<dbReference type="RefSeq" id="WP_154435724.1">
    <property type="nucleotide sequence ID" value="NZ_VUNC01000006.1"/>
</dbReference>
<dbReference type="InterPro" id="IPR010998">
    <property type="entry name" value="Integrase_recombinase_N"/>
</dbReference>
<dbReference type="InterPro" id="IPR002104">
    <property type="entry name" value="Integrase_catalytic"/>
</dbReference>
<keyword evidence="5 9" id="KW-0229">DNA integration</keyword>
<comment type="function">
    <text evidence="9">Site-specific tyrosine recombinase, which acts by catalyzing the cutting and rejoining of the recombining DNA molecules. The XerC-XerD complex is essential to convert dimers of the bacterial chromosome into monomers to permit their segregation at cell division. It also contributes to the segregational stability of plasmids.</text>
</comment>
<dbReference type="PROSITE" id="PS51898">
    <property type="entry name" value="TYR_RECOMBINASE"/>
    <property type="match status" value="1"/>
</dbReference>
<evidence type="ECO:0000256" key="4">
    <source>
        <dbReference type="ARBA" id="ARBA00022829"/>
    </source>
</evidence>
<proteinExistence type="inferred from homology"/>
<dbReference type="GO" id="GO:0006313">
    <property type="term" value="P:DNA transposition"/>
    <property type="evidence" value="ECO:0007669"/>
    <property type="project" value="UniProtKB-UniRule"/>
</dbReference>
<evidence type="ECO:0000256" key="6">
    <source>
        <dbReference type="ARBA" id="ARBA00023125"/>
    </source>
</evidence>
<evidence type="ECO:0000256" key="3">
    <source>
        <dbReference type="ARBA" id="ARBA00022618"/>
    </source>
</evidence>
<keyword evidence="8 9" id="KW-0131">Cell cycle</keyword>
<evidence type="ECO:0000256" key="5">
    <source>
        <dbReference type="ARBA" id="ARBA00022908"/>
    </source>
</evidence>
<comment type="caution">
    <text evidence="12">The sequence shown here is derived from an EMBL/GenBank/DDBJ whole genome shotgun (WGS) entry which is preliminary data.</text>
</comment>
<keyword evidence="3 9" id="KW-0132">Cell division</keyword>
<comment type="subcellular location">
    <subcellularLocation>
        <location evidence="1 9">Cytoplasm</location>
    </subcellularLocation>
</comment>
<dbReference type="GO" id="GO:0005737">
    <property type="term" value="C:cytoplasm"/>
    <property type="evidence" value="ECO:0007669"/>
    <property type="project" value="UniProtKB-SubCell"/>
</dbReference>
<evidence type="ECO:0000256" key="9">
    <source>
        <dbReference type="HAMAP-Rule" id="MF_01808"/>
    </source>
</evidence>
<dbReference type="InterPro" id="IPR044068">
    <property type="entry name" value="CB"/>
</dbReference>
<evidence type="ECO:0000256" key="7">
    <source>
        <dbReference type="ARBA" id="ARBA00023172"/>
    </source>
</evidence>
<name>A0A6N7XSS2_9ACTN</name>
<feature type="active site" evidence="9">
    <location>
        <position position="164"/>
    </location>
</feature>
<keyword evidence="13" id="KW-1185">Reference proteome</keyword>
<dbReference type="GO" id="GO:0007059">
    <property type="term" value="P:chromosome segregation"/>
    <property type="evidence" value="ECO:0007669"/>
    <property type="project" value="UniProtKB-UniRule"/>
</dbReference>
<comment type="subunit">
    <text evidence="9">Forms a cyclic heterotetrameric complex composed of two molecules of XerC and two molecules of XerD.</text>
</comment>
<organism evidence="12 13">
    <name type="scientific">Olsenella porci</name>
    <dbReference type="NCBI Taxonomy" id="2652279"/>
    <lineage>
        <taxon>Bacteria</taxon>
        <taxon>Bacillati</taxon>
        <taxon>Actinomycetota</taxon>
        <taxon>Coriobacteriia</taxon>
        <taxon>Coriobacteriales</taxon>
        <taxon>Atopobiaceae</taxon>
        <taxon>Olsenella</taxon>
    </lineage>
</organism>
<keyword evidence="2 9" id="KW-0963">Cytoplasm</keyword>
<dbReference type="InterPro" id="IPR013762">
    <property type="entry name" value="Integrase-like_cat_sf"/>
</dbReference>
<sequence length="317" mass="35447">MDLDRACQEYLGYLAVERGYSHNTIDSYARDIKRYLAFLAARGISRPEGVTREDVVDHIQSLEESGLAPSSVKRAVSAIKGFHRFMVVEQICENHPTADVPLPKEPERLPDVLSREDVFRLLDVPFAVEPKPKPRKGGEPDRTNVAAFHRDKAILEVLYGCGLRVSELCGLDLADVSFEDEMLRVTGKGSKERIVPIMGTALRALRLYVEEWRAVLCAHGSRPCPAVFASARGTRITRQAVHSLVERYGKMVGIEGLHPHTLRHSYATHLLEGGMDLRVVQELLGHASVATTQLYTHIDRTHVRMTYLAAHPRARLG</sequence>
<dbReference type="Proteomes" id="UP000469325">
    <property type="component" value="Unassembled WGS sequence"/>
</dbReference>
<keyword evidence="7 9" id="KW-0233">DNA recombination</keyword>
<feature type="domain" description="Tyr recombinase" evidence="10">
    <location>
        <begin position="108"/>
        <end position="308"/>
    </location>
</feature>
<evidence type="ECO:0000256" key="2">
    <source>
        <dbReference type="ARBA" id="ARBA00022490"/>
    </source>
</evidence>
<dbReference type="InterPro" id="IPR004107">
    <property type="entry name" value="Integrase_SAM-like_N"/>
</dbReference>
<evidence type="ECO:0000256" key="8">
    <source>
        <dbReference type="ARBA" id="ARBA00023306"/>
    </source>
</evidence>
<dbReference type="NCBIfam" id="NF001399">
    <property type="entry name" value="PRK00283.1"/>
    <property type="match status" value="1"/>
</dbReference>
<gene>
    <name evidence="9" type="primary">xerC</name>
    <name evidence="12" type="ORF">FYJ68_08180</name>
</gene>
<keyword evidence="6 9" id="KW-0238">DNA-binding</keyword>
<reference evidence="12 13" key="1">
    <citation type="submission" date="2019-08" db="EMBL/GenBank/DDBJ databases">
        <title>In-depth cultivation of the pig gut microbiome towards novel bacterial diversity and tailored functional studies.</title>
        <authorList>
            <person name="Wylensek D."/>
            <person name="Hitch T.C.A."/>
            <person name="Clavel T."/>
        </authorList>
    </citation>
    <scope>NUCLEOTIDE SEQUENCE [LARGE SCALE GENOMIC DNA]</scope>
    <source>
        <strain evidence="12 13">CA-Schmier-601-WT-1</strain>
    </source>
</reference>
<feature type="active site" evidence="9">
    <location>
        <position position="188"/>
    </location>
</feature>
<feature type="active site" evidence="9">
    <location>
        <position position="260"/>
    </location>
</feature>